<name>A0A8D8PNH6_9HEMI</name>
<feature type="compositionally biased region" description="Basic and acidic residues" evidence="2">
    <location>
        <begin position="1"/>
        <end position="85"/>
    </location>
</feature>
<evidence type="ECO:0000256" key="1">
    <source>
        <dbReference type="ARBA" id="ARBA00008738"/>
    </source>
</evidence>
<reference evidence="3" key="1">
    <citation type="submission" date="2021-05" db="EMBL/GenBank/DDBJ databases">
        <authorList>
            <person name="Alioto T."/>
            <person name="Alioto T."/>
            <person name="Gomez Garrido J."/>
        </authorList>
    </citation>
    <scope>NUCLEOTIDE SEQUENCE</scope>
</reference>
<dbReference type="PANTHER" id="PTHR31516:SF16">
    <property type="entry name" value="TITIN"/>
    <property type="match status" value="1"/>
</dbReference>
<dbReference type="GO" id="GO:0036064">
    <property type="term" value="C:ciliary basal body"/>
    <property type="evidence" value="ECO:0007669"/>
    <property type="project" value="TreeGrafter"/>
</dbReference>
<proteinExistence type="inferred from homology"/>
<evidence type="ECO:0000313" key="3">
    <source>
        <dbReference type="EMBL" id="CAG6609457.1"/>
    </source>
</evidence>
<evidence type="ECO:0000256" key="2">
    <source>
        <dbReference type="SAM" id="MobiDB-lite"/>
    </source>
</evidence>
<dbReference type="GO" id="GO:0005814">
    <property type="term" value="C:centriole"/>
    <property type="evidence" value="ECO:0007669"/>
    <property type="project" value="TreeGrafter"/>
</dbReference>
<protein>
    <submittedName>
        <fullName evidence="3">Uncharacterized protein</fullName>
    </submittedName>
</protein>
<dbReference type="GO" id="GO:0005879">
    <property type="term" value="C:axonemal microtubule"/>
    <property type="evidence" value="ECO:0007669"/>
    <property type="project" value="TreeGrafter"/>
</dbReference>
<organism evidence="3">
    <name type="scientific">Cacopsylla melanoneura</name>
    <dbReference type="NCBI Taxonomy" id="428564"/>
    <lineage>
        <taxon>Eukaryota</taxon>
        <taxon>Metazoa</taxon>
        <taxon>Ecdysozoa</taxon>
        <taxon>Arthropoda</taxon>
        <taxon>Hexapoda</taxon>
        <taxon>Insecta</taxon>
        <taxon>Pterygota</taxon>
        <taxon>Neoptera</taxon>
        <taxon>Paraneoptera</taxon>
        <taxon>Hemiptera</taxon>
        <taxon>Sternorrhyncha</taxon>
        <taxon>Psylloidea</taxon>
        <taxon>Psyllidae</taxon>
        <taxon>Psyllinae</taxon>
        <taxon>Cacopsylla</taxon>
    </lineage>
</organism>
<comment type="similarity">
    <text evidence="1">Belongs to the FAM154 family.</text>
</comment>
<dbReference type="GO" id="GO:0036126">
    <property type="term" value="C:sperm flagellum"/>
    <property type="evidence" value="ECO:0007669"/>
    <property type="project" value="TreeGrafter"/>
</dbReference>
<accession>A0A8D8PNH6</accession>
<feature type="compositionally biased region" description="Basic and acidic residues" evidence="2">
    <location>
        <begin position="93"/>
        <end position="108"/>
    </location>
</feature>
<dbReference type="EMBL" id="HBUF01014697">
    <property type="protein sequence ID" value="CAG6609457.1"/>
    <property type="molecule type" value="Transcribed_RNA"/>
</dbReference>
<dbReference type="AlphaFoldDB" id="A0A8D8PNH6"/>
<dbReference type="GO" id="GO:0008017">
    <property type="term" value="F:microtubule binding"/>
    <property type="evidence" value="ECO:0007669"/>
    <property type="project" value="InterPro"/>
</dbReference>
<dbReference type="InterPro" id="IPR033336">
    <property type="entry name" value="SAXO1/2"/>
</dbReference>
<sequence length="131" mass="15467">MEGEFEQREYVEYQKAERPKAFKPHDNLKPEGEFERPIKEKPKQGERPEAFKTKDNLKPEGDFEGRPKDDYGPKVGDRAPVKKPQDNLYPEGEFERPEYPEFQKAERPKAFKPHDNLKCCPDFCSVKMLHQ</sequence>
<feature type="region of interest" description="Disordered" evidence="2">
    <location>
        <begin position="1"/>
        <end position="108"/>
    </location>
</feature>
<dbReference type="PANTHER" id="PTHR31516">
    <property type="entry name" value="STABILIZER OF AXONEMAL MICROTUBULES 2"/>
    <property type="match status" value="1"/>
</dbReference>